<dbReference type="Pfam" id="PF02686">
    <property type="entry name" value="GatC"/>
    <property type="match status" value="1"/>
</dbReference>
<dbReference type="GO" id="GO:0005739">
    <property type="term" value="C:mitochondrion"/>
    <property type="evidence" value="ECO:0000318"/>
    <property type="project" value="GO_Central"/>
</dbReference>
<keyword evidence="1" id="KW-0648">Protein biosynthesis</keyword>
<name>A0A7M7RB21_STRPU</name>
<dbReference type="OrthoDB" id="5394539at2759"/>
<dbReference type="GO" id="GO:0005524">
    <property type="term" value="F:ATP binding"/>
    <property type="evidence" value="ECO:0007669"/>
    <property type="project" value="UniProtKB-KW"/>
</dbReference>
<reference evidence="4" key="1">
    <citation type="submission" date="2015-02" db="EMBL/GenBank/DDBJ databases">
        <title>Genome sequencing for Strongylocentrotus purpuratus.</title>
        <authorList>
            <person name="Murali S."/>
            <person name="Liu Y."/>
            <person name="Vee V."/>
            <person name="English A."/>
            <person name="Wang M."/>
            <person name="Skinner E."/>
            <person name="Han Y."/>
            <person name="Muzny D.M."/>
            <person name="Worley K.C."/>
            <person name="Gibbs R.A."/>
        </authorList>
    </citation>
    <scope>NUCLEOTIDE SEQUENCE</scope>
</reference>
<dbReference type="OMA" id="RCAKRTD"/>
<organism evidence="3 4">
    <name type="scientific">Strongylocentrotus purpuratus</name>
    <name type="common">Purple sea urchin</name>
    <dbReference type="NCBI Taxonomy" id="7668"/>
    <lineage>
        <taxon>Eukaryota</taxon>
        <taxon>Metazoa</taxon>
        <taxon>Echinodermata</taxon>
        <taxon>Eleutherozoa</taxon>
        <taxon>Echinozoa</taxon>
        <taxon>Echinoidea</taxon>
        <taxon>Euechinoidea</taxon>
        <taxon>Echinacea</taxon>
        <taxon>Camarodonta</taxon>
        <taxon>Echinidea</taxon>
        <taxon>Strongylocentrotidae</taxon>
        <taxon>Strongylocentrotus</taxon>
    </lineage>
</organism>
<dbReference type="InterPro" id="IPR036113">
    <property type="entry name" value="Asp/Glu-ADT_sf_sub_c"/>
</dbReference>
<comment type="catalytic activity">
    <reaction evidence="1">
        <text>L-glutamyl-tRNA(Gln) + L-glutamine + ATP + H2O = L-glutaminyl-tRNA(Gln) + L-glutamate + ADP + phosphate + H(+)</text>
        <dbReference type="Rhea" id="RHEA:17521"/>
        <dbReference type="Rhea" id="RHEA-COMP:9681"/>
        <dbReference type="Rhea" id="RHEA-COMP:9684"/>
        <dbReference type="ChEBI" id="CHEBI:15377"/>
        <dbReference type="ChEBI" id="CHEBI:15378"/>
        <dbReference type="ChEBI" id="CHEBI:29985"/>
        <dbReference type="ChEBI" id="CHEBI:30616"/>
        <dbReference type="ChEBI" id="CHEBI:43474"/>
        <dbReference type="ChEBI" id="CHEBI:58359"/>
        <dbReference type="ChEBI" id="CHEBI:78520"/>
        <dbReference type="ChEBI" id="CHEBI:78521"/>
        <dbReference type="ChEBI" id="CHEBI:456216"/>
    </reaction>
</comment>
<feature type="region of interest" description="Disordered" evidence="2">
    <location>
        <begin position="139"/>
        <end position="161"/>
    </location>
</feature>
<dbReference type="InterPro" id="IPR003837">
    <property type="entry name" value="GatC"/>
</dbReference>
<protein>
    <recommendedName>
        <fullName evidence="1">Glutamyl-tRNA(Gln) amidotransferase subunit C, mitochondrial</fullName>
        <shortName evidence="1">Glu-AdT subunit C</shortName>
        <ecNumber evidence="1">6.3.5.-</ecNumber>
    </recommendedName>
</protein>
<dbReference type="GO" id="GO:0030956">
    <property type="term" value="C:glutamyl-tRNA(Gln) amidotransferase complex"/>
    <property type="evidence" value="ECO:0000318"/>
    <property type="project" value="GO_Central"/>
</dbReference>
<dbReference type="Proteomes" id="UP000007110">
    <property type="component" value="Unassembled WGS sequence"/>
</dbReference>
<dbReference type="SUPFAM" id="SSF141000">
    <property type="entry name" value="Glu-tRNAGln amidotransferase C subunit"/>
    <property type="match status" value="1"/>
</dbReference>
<dbReference type="EC" id="6.3.5.-" evidence="1"/>
<dbReference type="GO" id="GO:0070681">
    <property type="term" value="P:glutaminyl-tRNAGln biosynthesis via transamidation"/>
    <property type="evidence" value="ECO:0000318"/>
    <property type="project" value="GO_Central"/>
</dbReference>
<dbReference type="GO" id="GO:0050567">
    <property type="term" value="F:glutaminyl-tRNA synthase (glutamine-hydrolyzing) activity"/>
    <property type="evidence" value="ECO:0007669"/>
    <property type="project" value="UniProtKB-UniRule"/>
</dbReference>
<evidence type="ECO:0000256" key="2">
    <source>
        <dbReference type="SAM" id="MobiDB-lite"/>
    </source>
</evidence>
<comment type="function">
    <text evidence="1">Allows the formation of correctly charged Gln-tRNA(Gln) through the transamidation of misacylated Glu-tRNA(Gln) in the mitochondria. The reaction takes place in the presence of glutamine and ATP through an activated gamma-phospho-Glu-tRNA(Gln).</text>
</comment>
<dbReference type="AlphaFoldDB" id="A0A7M7RB21"/>
<dbReference type="GeneID" id="579436"/>
<comment type="similarity">
    <text evidence="1">Belongs to the GatC family.</text>
</comment>
<dbReference type="EnsemblMetazoa" id="XM_779554">
    <property type="protein sequence ID" value="XP_784647"/>
    <property type="gene ID" value="LOC579436"/>
</dbReference>
<sequence>MIRNMSRLFFVRRNSSLALGRIIYSEYTTSNSKIPQKPQWRESKKKNKVKVDPQTIENLERLALVNFNSSAGVERLEHAITLAEQLDDVDTTGVEPMASVLEDRELYLRDDTVTEGYCAEEILMNAAKTCEEYFVAPPGNIPLSAQATQQASERTRKEEDR</sequence>
<accession>A0A7M7RB21</accession>
<dbReference type="KEGG" id="spu:579436"/>
<dbReference type="GO" id="GO:0006450">
    <property type="term" value="P:regulation of translational fidelity"/>
    <property type="evidence" value="ECO:0007669"/>
    <property type="project" value="InterPro"/>
</dbReference>
<evidence type="ECO:0000313" key="4">
    <source>
        <dbReference type="Proteomes" id="UP000007110"/>
    </source>
</evidence>
<proteinExistence type="inferred from homology"/>
<evidence type="ECO:0000313" key="3">
    <source>
        <dbReference type="EnsemblMetazoa" id="XP_784647"/>
    </source>
</evidence>
<evidence type="ECO:0000256" key="1">
    <source>
        <dbReference type="HAMAP-Rule" id="MF_03149"/>
    </source>
</evidence>
<dbReference type="GO" id="GO:0032543">
    <property type="term" value="P:mitochondrial translation"/>
    <property type="evidence" value="ECO:0000318"/>
    <property type="project" value="GO_Central"/>
</dbReference>
<dbReference type="HAMAP" id="MF_00122">
    <property type="entry name" value="GatC"/>
    <property type="match status" value="1"/>
</dbReference>
<dbReference type="PANTHER" id="PTHR15004:SF0">
    <property type="entry name" value="GLUTAMYL-TRNA(GLN) AMIDOTRANSFERASE SUBUNIT C, MITOCHONDRIAL"/>
    <property type="match status" value="1"/>
</dbReference>
<keyword evidence="1" id="KW-0436">Ligase</keyword>
<dbReference type="InParanoid" id="A0A7M7RB21"/>
<dbReference type="RefSeq" id="XP_784647.3">
    <property type="nucleotide sequence ID" value="XM_779554.5"/>
</dbReference>
<dbReference type="NCBIfam" id="TIGR00135">
    <property type="entry name" value="gatC"/>
    <property type="match status" value="1"/>
</dbReference>
<comment type="subunit">
    <text evidence="1">Subunit of the heterotrimeric GatCAB amidotransferase (AdT) complex, composed of A, B and C subunits.</text>
</comment>
<comment type="subcellular location">
    <subcellularLocation>
        <location evidence="1">Mitochondrion</location>
    </subcellularLocation>
</comment>
<keyword evidence="1" id="KW-0547">Nucleotide-binding</keyword>
<keyword evidence="1" id="KW-0496">Mitochondrion</keyword>
<feature type="compositionally biased region" description="Polar residues" evidence="2">
    <location>
        <begin position="143"/>
        <end position="152"/>
    </location>
</feature>
<dbReference type="PANTHER" id="PTHR15004">
    <property type="entry name" value="GLUTAMYL-TRNA(GLN) AMIDOTRANSFERASE SUBUNIT C, MITOCHONDRIAL"/>
    <property type="match status" value="1"/>
</dbReference>
<keyword evidence="1" id="KW-0067">ATP-binding</keyword>
<reference evidence="3" key="2">
    <citation type="submission" date="2021-01" db="UniProtKB">
        <authorList>
            <consortium name="EnsemblMetazoa"/>
        </authorList>
    </citation>
    <scope>IDENTIFICATION</scope>
</reference>
<keyword evidence="4" id="KW-1185">Reference proteome</keyword>
<dbReference type="FunCoup" id="A0A7M7RB21">
    <property type="interactions" value="424"/>
</dbReference>